<keyword evidence="1" id="KW-0175">Coiled coil</keyword>
<gene>
    <name evidence="2" type="ORF">R1flu_003058</name>
</gene>
<organism evidence="2 3">
    <name type="scientific">Riccia fluitans</name>
    <dbReference type="NCBI Taxonomy" id="41844"/>
    <lineage>
        <taxon>Eukaryota</taxon>
        <taxon>Viridiplantae</taxon>
        <taxon>Streptophyta</taxon>
        <taxon>Embryophyta</taxon>
        <taxon>Marchantiophyta</taxon>
        <taxon>Marchantiopsida</taxon>
        <taxon>Marchantiidae</taxon>
        <taxon>Marchantiales</taxon>
        <taxon>Ricciaceae</taxon>
        <taxon>Riccia</taxon>
    </lineage>
</organism>
<reference evidence="2 3" key="1">
    <citation type="submission" date="2024-09" db="EMBL/GenBank/DDBJ databases">
        <title>Chromosome-scale assembly of Riccia fluitans.</title>
        <authorList>
            <person name="Paukszto L."/>
            <person name="Sawicki J."/>
            <person name="Karawczyk K."/>
            <person name="Piernik-Szablinska J."/>
            <person name="Szczecinska M."/>
            <person name="Mazdziarz M."/>
        </authorList>
    </citation>
    <scope>NUCLEOTIDE SEQUENCE [LARGE SCALE GENOMIC DNA]</scope>
    <source>
        <strain evidence="2">Rf_01</strain>
        <tissue evidence="2">Aerial parts of the thallus</tissue>
    </source>
</reference>
<dbReference type="EMBL" id="JBHFFA010000006">
    <property type="protein sequence ID" value="KAL2622853.1"/>
    <property type="molecule type" value="Genomic_DNA"/>
</dbReference>
<feature type="coiled-coil region" evidence="1">
    <location>
        <begin position="72"/>
        <end position="129"/>
    </location>
</feature>
<evidence type="ECO:0000256" key="1">
    <source>
        <dbReference type="SAM" id="Coils"/>
    </source>
</evidence>
<dbReference type="Proteomes" id="UP001605036">
    <property type="component" value="Unassembled WGS sequence"/>
</dbReference>
<comment type="caution">
    <text evidence="2">The sequence shown here is derived from an EMBL/GenBank/DDBJ whole genome shotgun (WGS) entry which is preliminary data.</text>
</comment>
<name>A0ABD1Y7W8_9MARC</name>
<accession>A0ABD1Y7W8</accession>
<keyword evidence="3" id="KW-1185">Reference proteome</keyword>
<protein>
    <submittedName>
        <fullName evidence="2">Uncharacterized protein</fullName>
    </submittedName>
</protein>
<evidence type="ECO:0000313" key="3">
    <source>
        <dbReference type="Proteomes" id="UP001605036"/>
    </source>
</evidence>
<proteinExistence type="predicted"/>
<evidence type="ECO:0000313" key="2">
    <source>
        <dbReference type="EMBL" id="KAL2622853.1"/>
    </source>
</evidence>
<dbReference type="AlphaFoldDB" id="A0ABD1Y7W8"/>
<sequence>MAHYCPDWHMWVSSKIRGRLGHNRNDKFLGGKFCEGWQAIVRIVTADFLAKQATARHEPLLLEACNVFMNTRAEWDSEKGELVCEIEALKEELNKAKEMAIEAEQHSEVVQLEKKALQQQYTREKAERETKNTAN</sequence>